<gene>
    <name evidence="1" type="ORF">K488DRAFT_61007</name>
</gene>
<organism evidence="1 2">
    <name type="scientific">Vararia minispora EC-137</name>
    <dbReference type="NCBI Taxonomy" id="1314806"/>
    <lineage>
        <taxon>Eukaryota</taxon>
        <taxon>Fungi</taxon>
        <taxon>Dikarya</taxon>
        <taxon>Basidiomycota</taxon>
        <taxon>Agaricomycotina</taxon>
        <taxon>Agaricomycetes</taxon>
        <taxon>Russulales</taxon>
        <taxon>Lachnocladiaceae</taxon>
        <taxon>Vararia</taxon>
    </lineage>
</organism>
<reference evidence="1" key="2">
    <citation type="journal article" date="2022" name="New Phytol.">
        <title>Evolutionary transition to the ectomycorrhizal habit in the genomes of a hyperdiverse lineage of mushroom-forming fungi.</title>
        <authorList>
            <person name="Looney B."/>
            <person name="Miyauchi S."/>
            <person name="Morin E."/>
            <person name="Drula E."/>
            <person name="Courty P.E."/>
            <person name="Kohler A."/>
            <person name="Kuo A."/>
            <person name="LaButti K."/>
            <person name="Pangilinan J."/>
            <person name="Lipzen A."/>
            <person name="Riley R."/>
            <person name="Andreopoulos W."/>
            <person name="He G."/>
            <person name="Johnson J."/>
            <person name="Nolan M."/>
            <person name="Tritt A."/>
            <person name="Barry K.W."/>
            <person name="Grigoriev I.V."/>
            <person name="Nagy L.G."/>
            <person name="Hibbett D."/>
            <person name="Henrissat B."/>
            <person name="Matheny P.B."/>
            <person name="Labbe J."/>
            <person name="Martin F.M."/>
        </authorList>
    </citation>
    <scope>NUCLEOTIDE SEQUENCE</scope>
    <source>
        <strain evidence="1">EC-137</strain>
    </source>
</reference>
<protein>
    <submittedName>
        <fullName evidence="1">Urease accessory protein UreF</fullName>
    </submittedName>
</protein>
<proteinExistence type="predicted"/>
<comment type="caution">
    <text evidence="1">The sequence shown here is derived from an EMBL/GenBank/DDBJ whole genome shotgun (WGS) entry which is preliminary data.</text>
</comment>
<evidence type="ECO:0000313" key="2">
    <source>
        <dbReference type="Proteomes" id="UP000814128"/>
    </source>
</evidence>
<keyword evidence="2" id="KW-1185">Reference proteome</keyword>
<name>A0ACB8Q7B2_9AGAM</name>
<dbReference type="EMBL" id="MU273873">
    <property type="protein sequence ID" value="KAI0027593.1"/>
    <property type="molecule type" value="Genomic_DNA"/>
</dbReference>
<accession>A0ACB8Q7B2</accession>
<evidence type="ECO:0000313" key="1">
    <source>
        <dbReference type="EMBL" id="KAI0027593.1"/>
    </source>
</evidence>
<reference evidence="1" key="1">
    <citation type="submission" date="2021-02" db="EMBL/GenBank/DDBJ databases">
        <authorList>
            <consortium name="DOE Joint Genome Institute"/>
            <person name="Ahrendt S."/>
            <person name="Looney B.P."/>
            <person name="Miyauchi S."/>
            <person name="Morin E."/>
            <person name="Drula E."/>
            <person name="Courty P.E."/>
            <person name="Chicoki N."/>
            <person name="Fauchery L."/>
            <person name="Kohler A."/>
            <person name="Kuo A."/>
            <person name="Labutti K."/>
            <person name="Pangilinan J."/>
            <person name="Lipzen A."/>
            <person name="Riley R."/>
            <person name="Andreopoulos W."/>
            <person name="He G."/>
            <person name="Johnson J."/>
            <person name="Barry K.W."/>
            <person name="Grigoriev I.V."/>
            <person name="Nagy L."/>
            <person name="Hibbett D."/>
            <person name="Henrissat B."/>
            <person name="Matheny P.B."/>
            <person name="Labbe J."/>
            <person name="Martin F."/>
        </authorList>
    </citation>
    <scope>NUCLEOTIDE SEQUENCE</scope>
    <source>
        <strain evidence="1">EC-137</strain>
    </source>
</reference>
<sequence length="281" mass="30363">MDPDRDDGFLLLLLSDANLPTGSFVASSGFESHVTHAFPSDVLPFLRDSVSTYARAALPFARDAHRVLAAFLAASLSEQAALDALETLDALYDASTLNHVARRASRAQGVALLTLYSRGFTRPPALPAPSDSDSERRTQSALVALVDRLKLRVRRENSPGHLPVCWGVLAGALGLAAERSAHLHLFLHARGLLSAAIRMNALGPYAAQQLLLHAVQPLVNAELARTAHLSTGVLDAQAMRDGHSEREDVFAVNERMPATTYPLGEILSARHDMLHSRIFNS</sequence>
<dbReference type="Proteomes" id="UP000814128">
    <property type="component" value="Unassembled WGS sequence"/>
</dbReference>